<dbReference type="PANTHER" id="PTHR46564">
    <property type="entry name" value="TRANSPOSASE"/>
    <property type="match status" value="1"/>
</dbReference>
<comment type="caution">
    <text evidence="1">The sequence shown here is derived from an EMBL/GenBank/DDBJ whole genome shotgun (WGS) entry which is preliminary data.</text>
</comment>
<evidence type="ECO:0000313" key="1">
    <source>
        <dbReference type="EMBL" id="KAG0139897.1"/>
    </source>
</evidence>
<protein>
    <recommendedName>
        <fullName evidence="3">Transposase</fullName>
    </recommendedName>
</protein>
<dbReference type="OrthoDB" id="3203937at2759"/>
<accession>A0A9P6T5I0</accession>
<organism evidence="1 2">
    <name type="scientific">Cronartium quercuum f. sp. fusiforme G11</name>
    <dbReference type="NCBI Taxonomy" id="708437"/>
    <lineage>
        <taxon>Eukaryota</taxon>
        <taxon>Fungi</taxon>
        <taxon>Dikarya</taxon>
        <taxon>Basidiomycota</taxon>
        <taxon>Pucciniomycotina</taxon>
        <taxon>Pucciniomycetes</taxon>
        <taxon>Pucciniales</taxon>
        <taxon>Coleosporiaceae</taxon>
        <taxon>Cronartium</taxon>
    </lineage>
</organism>
<proteinExistence type="predicted"/>
<dbReference type="AlphaFoldDB" id="A0A9P6T5I0"/>
<evidence type="ECO:0008006" key="3">
    <source>
        <dbReference type="Google" id="ProtNLM"/>
    </source>
</evidence>
<gene>
    <name evidence="1" type="ORF">CROQUDRAFT_100899</name>
</gene>
<dbReference type="PANTHER" id="PTHR46564:SF1">
    <property type="entry name" value="TRANSPOSASE"/>
    <property type="match status" value="1"/>
</dbReference>
<keyword evidence="2" id="KW-1185">Reference proteome</keyword>
<dbReference type="EMBL" id="MU167506">
    <property type="protein sequence ID" value="KAG0139897.1"/>
    <property type="molecule type" value="Genomic_DNA"/>
</dbReference>
<name>A0A9P6T5I0_9BASI</name>
<reference evidence="1" key="1">
    <citation type="submission" date="2013-11" db="EMBL/GenBank/DDBJ databases">
        <title>Genome sequence of the fusiform rust pathogen reveals effectors for host alternation and coevolution with pine.</title>
        <authorList>
            <consortium name="DOE Joint Genome Institute"/>
            <person name="Smith K."/>
            <person name="Pendleton A."/>
            <person name="Kubisiak T."/>
            <person name="Anderson C."/>
            <person name="Salamov A."/>
            <person name="Aerts A."/>
            <person name="Riley R."/>
            <person name="Clum A."/>
            <person name="Lindquist E."/>
            <person name="Ence D."/>
            <person name="Campbell M."/>
            <person name="Kronenberg Z."/>
            <person name="Feau N."/>
            <person name="Dhillon B."/>
            <person name="Hamelin R."/>
            <person name="Burleigh J."/>
            <person name="Smith J."/>
            <person name="Yandell M."/>
            <person name="Nelson C."/>
            <person name="Grigoriev I."/>
            <person name="Davis J."/>
        </authorList>
    </citation>
    <scope>NUCLEOTIDE SEQUENCE</scope>
    <source>
        <strain evidence="1">G11</strain>
    </source>
</reference>
<dbReference type="SUPFAM" id="SSF46689">
    <property type="entry name" value="Homeodomain-like"/>
    <property type="match status" value="1"/>
</dbReference>
<dbReference type="Proteomes" id="UP000886653">
    <property type="component" value="Unassembled WGS sequence"/>
</dbReference>
<evidence type="ECO:0000313" key="2">
    <source>
        <dbReference type="Proteomes" id="UP000886653"/>
    </source>
</evidence>
<sequence>MPTYSPDFKLLATWMWIQQVPLQVIHTTLQWKISKSSLNTWAQLLRTTGSVTHDKSTYAKQGRCYRFSDEQLAVMKDIVTNDPSIFIDELQLKMENITGERVAKSTIWQELHKHLGLTLDKTHSVDPHQSAEDWVDYVAKIAGILPECLVFINESGIESKDTF</sequence>
<dbReference type="InterPro" id="IPR009057">
    <property type="entry name" value="Homeodomain-like_sf"/>
</dbReference>